<name>A0A4Z1FWF2_9HELO</name>
<keyword evidence="4" id="KW-1185">Reference proteome</keyword>
<accession>A0A4Z1FWF2</accession>
<evidence type="ECO:0000259" key="2">
    <source>
        <dbReference type="Pfam" id="PF00149"/>
    </source>
</evidence>
<organism evidence="3 4">
    <name type="scientific">Botrytis paeoniae</name>
    <dbReference type="NCBI Taxonomy" id="278948"/>
    <lineage>
        <taxon>Eukaryota</taxon>
        <taxon>Fungi</taxon>
        <taxon>Dikarya</taxon>
        <taxon>Ascomycota</taxon>
        <taxon>Pezizomycotina</taxon>
        <taxon>Leotiomycetes</taxon>
        <taxon>Helotiales</taxon>
        <taxon>Sclerotiniaceae</taxon>
        <taxon>Botrytis</taxon>
    </lineage>
</organism>
<dbReference type="EMBL" id="PQXI01000067">
    <property type="protein sequence ID" value="TGO26041.1"/>
    <property type="molecule type" value="Genomic_DNA"/>
</dbReference>
<evidence type="ECO:0000313" key="3">
    <source>
        <dbReference type="EMBL" id="TGO26041.1"/>
    </source>
</evidence>
<feature type="compositionally biased region" description="Low complexity" evidence="1">
    <location>
        <begin position="96"/>
        <end position="105"/>
    </location>
</feature>
<dbReference type="GO" id="GO:0005737">
    <property type="term" value="C:cytoplasm"/>
    <property type="evidence" value="ECO:0007669"/>
    <property type="project" value="TreeGrafter"/>
</dbReference>
<gene>
    <name evidence="3" type="ORF">BPAE_0067g00130</name>
</gene>
<dbReference type="InterPro" id="IPR004843">
    <property type="entry name" value="Calcineurin-like_PHP"/>
</dbReference>
<feature type="compositionally biased region" description="Basic and acidic residues" evidence="1">
    <location>
        <begin position="195"/>
        <end position="221"/>
    </location>
</feature>
<reference evidence="3 4" key="1">
    <citation type="submission" date="2017-12" db="EMBL/GenBank/DDBJ databases">
        <title>Comparative genomics of Botrytis spp.</title>
        <authorList>
            <person name="Valero-Jimenez C.A."/>
            <person name="Tapia P."/>
            <person name="Veloso J."/>
            <person name="Silva-Moreno E."/>
            <person name="Staats M."/>
            <person name="Valdes J.H."/>
            <person name="Van Kan J.A.L."/>
        </authorList>
    </citation>
    <scope>NUCLEOTIDE SEQUENCE [LARGE SCALE GENOMIC DNA]</scope>
    <source>
        <strain evidence="3 4">Bp0003</strain>
    </source>
</reference>
<evidence type="ECO:0000313" key="4">
    <source>
        <dbReference type="Proteomes" id="UP000297910"/>
    </source>
</evidence>
<protein>
    <recommendedName>
        <fullName evidence="2">Calcineurin-like phosphoesterase domain-containing protein</fullName>
    </recommendedName>
</protein>
<dbReference type="InterPro" id="IPR029052">
    <property type="entry name" value="Metallo-depent_PP-like"/>
</dbReference>
<dbReference type="Gene3D" id="3.60.21.10">
    <property type="match status" value="1"/>
</dbReference>
<dbReference type="AlphaFoldDB" id="A0A4Z1FWF2"/>
<feature type="compositionally biased region" description="Basic and acidic residues" evidence="1">
    <location>
        <begin position="106"/>
        <end position="116"/>
    </location>
</feature>
<dbReference type="SUPFAM" id="SSF56300">
    <property type="entry name" value="Metallo-dependent phosphatases"/>
    <property type="match status" value="1"/>
</dbReference>
<proteinExistence type="predicted"/>
<comment type="caution">
    <text evidence="3">The sequence shown here is derived from an EMBL/GenBank/DDBJ whole genome shotgun (WGS) entry which is preliminary data.</text>
</comment>
<feature type="compositionally biased region" description="Basic and acidic residues" evidence="1">
    <location>
        <begin position="154"/>
        <end position="181"/>
    </location>
</feature>
<feature type="compositionally biased region" description="Basic and acidic residues" evidence="1">
    <location>
        <begin position="1"/>
        <end position="50"/>
    </location>
</feature>
<dbReference type="InterPro" id="IPR050126">
    <property type="entry name" value="Ap4A_hydrolase"/>
</dbReference>
<dbReference type="Proteomes" id="UP000297910">
    <property type="component" value="Unassembled WGS sequence"/>
</dbReference>
<feature type="region of interest" description="Disordered" evidence="1">
    <location>
        <begin position="1"/>
        <end position="243"/>
    </location>
</feature>
<dbReference type="GO" id="GO:0016791">
    <property type="term" value="F:phosphatase activity"/>
    <property type="evidence" value="ECO:0007669"/>
    <property type="project" value="TreeGrafter"/>
</dbReference>
<dbReference type="GO" id="GO:0000298">
    <property type="term" value="F:endopolyphosphatase activity"/>
    <property type="evidence" value="ECO:0007669"/>
    <property type="project" value="TreeGrafter"/>
</dbReference>
<dbReference type="Pfam" id="PF00149">
    <property type="entry name" value="Metallophos"/>
    <property type="match status" value="1"/>
</dbReference>
<sequence length="583" mass="66477">MGEEKRHQLSRGADRRDESGEENRDRRQKDKNGEGRRYGDEGRYREERKVGIRTGSVDSEPGREIGWTSQSVETGRDRPRSSVENGHNRAQGDGGSRSSAPAPSRGSRDSIKKGERPPTATVDNSSLPIKRRDPSSNRGSSGSDRESNTYPPHPSRDRDPNERRGKESNTRVSKDTPRQIKGENVTVPAPSRRNRSQDTRPRRRDPSINREIEKLKLDGSRGSKAAATDNREKRSGNEPALKIPKSLPRNKVKIGVLSKCYQPRKEENARRLIVFGDVHGMPDAKNRLLKHIRYDPALDHQIFGGDMITKGRKSKPSKNATTKGLITIEASKDVVRQARRDGASGVRGNHEDCVLNVKHERNGWQESIDREMDNQFNIQTMKKLRTPDHRDTSDYDLYDALTREERQWLEDLPDILVLGKCGGRNNMVVVHAGLNPMFGLKDQRIIETMNIKSIDPVERDTSSMHAGDKEIKALDKEDRERFGKTIPWFEAWEDKQKNLPLSEQMTVMYGHESKKGLTKRKFSIGLDTGAQRIDKLNPDKYRTLTALVIYHDKCEIVQVKEIKKETGEWEWEPVELTKEESNF</sequence>
<dbReference type="PANTHER" id="PTHR42850:SF4">
    <property type="entry name" value="ZINC-DEPENDENT ENDOPOLYPHOSPHATASE"/>
    <property type="match status" value="1"/>
</dbReference>
<evidence type="ECO:0000256" key="1">
    <source>
        <dbReference type="SAM" id="MobiDB-lite"/>
    </source>
</evidence>
<dbReference type="PANTHER" id="PTHR42850">
    <property type="entry name" value="METALLOPHOSPHOESTERASE"/>
    <property type="match status" value="1"/>
</dbReference>
<dbReference type="GO" id="GO:0006798">
    <property type="term" value="P:polyphosphate catabolic process"/>
    <property type="evidence" value="ECO:0007669"/>
    <property type="project" value="TreeGrafter"/>
</dbReference>
<feature type="domain" description="Calcineurin-like phosphoesterase" evidence="2">
    <location>
        <begin position="271"/>
        <end position="467"/>
    </location>
</feature>